<dbReference type="PANTHER" id="PTHR35580">
    <property type="entry name" value="CELL SURFACE GLYCOPROTEIN (S-LAYER PROTEIN)-LIKE PROTEIN"/>
    <property type="match status" value="1"/>
</dbReference>
<feature type="compositionally biased region" description="Low complexity" evidence="1">
    <location>
        <begin position="62"/>
        <end position="105"/>
    </location>
</feature>
<feature type="compositionally biased region" description="Low complexity" evidence="1">
    <location>
        <begin position="30"/>
        <end position="41"/>
    </location>
</feature>
<dbReference type="Proteomes" id="UP001217838">
    <property type="component" value="Unassembled WGS sequence"/>
</dbReference>
<protein>
    <submittedName>
        <fullName evidence="3">Uncharacterized protein</fullName>
    </submittedName>
</protein>
<organism evidence="3 4">
    <name type="scientific">Nannocystis radixulma</name>
    <dbReference type="NCBI Taxonomy" id="2995305"/>
    <lineage>
        <taxon>Bacteria</taxon>
        <taxon>Pseudomonadati</taxon>
        <taxon>Myxococcota</taxon>
        <taxon>Polyangia</taxon>
        <taxon>Nannocystales</taxon>
        <taxon>Nannocystaceae</taxon>
        <taxon>Nannocystis</taxon>
    </lineage>
</organism>
<feature type="chain" id="PRO_5046389840" evidence="2">
    <location>
        <begin position="23"/>
        <end position="621"/>
    </location>
</feature>
<dbReference type="Gene3D" id="2.80.10.50">
    <property type="match status" value="1"/>
</dbReference>
<dbReference type="InterPro" id="IPR052918">
    <property type="entry name" value="Motility_Chemotaxis_Reg"/>
</dbReference>
<feature type="compositionally biased region" description="Polar residues" evidence="1">
    <location>
        <begin position="47"/>
        <end position="61"/>
    </location>
</feature>
<dbReference type="PROSITE" id="PS51257">
    <property type="entry name" value="PROKAR_LIPOPROTEIN"/>
    <property type="match status" value="1"/>
</dbReference>
<feature type="region of interest" description="Disordered" evidence="1">
    <location>
        <begin position="24"/>
        <end position="113"/>
    </location>
</feature>
<evidence type="ECO:0000313" key="4">
    <source>
        <dbReference type="Proteomes" id="UP001217838"/>
    </source>
</evidence>
<comment type="caution">
    <text evidence="3">The sequence shown here is derived from an EMBL/GenBank/DDBJ whole genome shotgun (WGS) entry which is preliminary data.</text>
</comment>
<evidence type="ECO:0000313" key="3">
    <source>
        <dbReference type="EMBL" id="MDC0672517.1"/>
    </source>
</evidence>
<keyword evidence="2" id="KW-0732">Signal</keyword>
<dbReference type="RefSeq" id="WP_272004322.1">
    <property type="nucleotide sequence ID" value="NZ_JAQNDN010000019.1"/>
</dbReference>
<evidence type="ECO:0000256" key="1">
    <source>
        <dbReference type="SAM" id="MobiDB-lite"/>
    </source>
</evidence>
<dbReference type="PANTHER" id="PTHR35580:SF1">
    <property type="entry name" value="PHYTASE-LIKE DOMAIN-CONTAINING PROTEIN"/>
    <property type="match status" value="1"/>
</dbReference>
<gene>
    <name evidence="3" type="ORF">POL58_32505</name>
</gene>
<evidence type="ECO:0000256" key="2">
    <source>
        <dbReference type="SAM" id="SignalP"/>
    </source>
</evidence>
<keyword evidence="4" id="KW-1185">Reference proteome</keyword>
<reference evidence="3 4" key="1">
    <citation type="submission" date="2022-11" db="EMBL/GenBank/DDBJ databases">
        <title>Minimal conservation of predation-associated metabolite biosynthetic gene clusters underscores biosynthetic potential of Myxococcota including descriptions for ten novel species: Archangium lansinium sp. nov., Myxococcus landrumus sp. nov., Nannocystis bai.</title>
        <authorList>
            <person name="Ahearne A."/>
            <person name="Stevens C."/>
            <person name="Dowd S."/>
        </authorList>
    </citation>
    <scope>NUCLEOTIDE SEQUENCE [LARGE SCALE GENOMIC DNA]</scope>
    <source>
        <strain evidence="3 4">NCELM</strain>
    </source>
</reference>
<feature type="signal peptide" evidence="2">
    <location>
        <begin position="1"/>
        <end position="22"/>
    </location>
</feature>
<sequence length="621" mass="63408">MTTRHIGVSGVLVCSAMMGACADDGGGGTETSPTAATTEPGDPSGETPGTTMNPSGQPTMDETTSVPTTSEATSETASEAATSETATSEATTETSSSGTTAGVETETTDSSTTMAGACAPQAMEACYSGPPETQDQGTCKAGTRTCGEDGQWGPCTGEVLPQAESCGDGEDVDCDGELTPCTGAGLWAKNFGETSNQRGWAIASDGDGNVAVAGAMFGTIDFGGGPLSATDKTNVFLAKLDPAGEHLWSQVFEFSATNGSDLYVSDVAYDAAGSLFMTGFFNGSVDFGGIGVSAGFGPSDVYLAKFDASGAVQWAKAWGEDEGDAVHSLATTPEGGVVLCGTFRDEIFFGPIHLVAAGLDDIFVASIDAEGTPLWAKRFGDAQYQWCRGIGVDVDGDVAIAAEVHGTVDFGGPALVSAGQSDLALARFDAAGQHIWSALHGNAQSQLVRTLAVDTSGGVVVAGETSQPTDFGGGLVDSGNNADMFVARYDEDGGLEWVNLYARTNTQVIQNVAIDGADHVVATGYFTGTIAFGGLDLVSPSPDFDAFTVKLGPDGSHVYSLLQPDADEKTLGQYGYGVAIDPQDNILLTGGFYGSIEIAGKDLLSNEGDSTTDVFVAKLKP</sequence>
<name>A0ABT5BHK4_9BACT</name>
<dbReference type="SUPFAM" id="SSF63829">
    <property type="entry name" value="Calcium-dependent phosphotriesterase"/>
    <property type="match status" value="1"/>
</dbReference>
<proteinExistence type="predicted"/>
<dbReference type="EMBL" id="JAQNDN010000019">
    <property type="protein sequence ID" value="MDC0672517.1"/>
    <property type="molecule type" value="Genomic_DNA"/>
</dbReference>
<accession>A0ABT5BHK4</accession>